<gene>
    <name evidence="2" type="ORF">QTG54_013131</name>
</gene>
<organism evidence="2 3">
    <name type="scientific">Skeletonema marinoi</name>
    <dbReference type="NCBI Taxonomy" id="267567"/>
    <lineage>
        <taxon>Eukaryota</taxon>
        <taxon>Sar</taxon>
        <taxon>Stramenopiles</taxon>
        <taxon>Ochrophyta</taxon>
        <taxon>Bacillariophyta</taxon>
        <taxon>Coscinodiscophyceae</taxon>
        <taxon>Thalassiosirophycidae</taxon>
        <taxon>Thalassiosirales</taxon>
        <taxon>Skeletonemataceae</taxon>
        <taxon>Skeletonema</taxon>
        <taxon>Skeletonema marinoi-dohrnii complex</taxon>
    </lineage>
</organism>
<evidence type="ECO:0000313" key="2">
    <source>
        <dbReference type="EMBL" id="KAK1735995.1"/>
    </source>
</evidence>
<feature type="compositionally biased region" description="Basic residues" evidence="1">
    <location>
        <begin position="168"/>
        <end position="177"/>
    </location>
</feature>
<dbReference type="AlphaFoldDB" id="A0AAD8XZ24"/>
<evidence type="ECO:0000313" key="3">
    <source>
        <dbReference type="Proteomes" id="UP001224775"/>
    </source>
</evidence>
<sequence length="177" mass="19990">MVQYACCSFMFWCDIVGTLTFIYDLSYINVLRAIPMSIGLEVKDGISILVVIGRTARLARPIRSHVLVEGMHFYVTRNAKLLYLNPSFWLRKLASLQNYRSKSSRNETSLAHASERVLVGSAATNTGNMFSLGDTMRGSDLRNSMVRVTEEQDSEYQPRGRKSAFVSHARKISSLKK</sequence>
<keyword evidence="3" id="KW-1185">Reference proteome</keyword>
<comment type="caution">
    <text evidence="2">The sequence shown here is derived from an EMBL/GenBank/DDBJ whole genome shotgun (WGS) entry which is preliminary data.</text>
</comment>
<accession>A0AAD8XZ24</accession>
<dbReference type="Proteomes" id="UP001224775">
    <property type="component" value="Unassembled WGS sequence"/>
</dbReference>
<evidence type="ECO:0000256" key="1">
    <source>
        <dbReference type="SAM" id="MobiDB-lite"/>
    </source>
</evidence>
<dbReference type="EMBL" id="JATAAI010000030">
    <property type="protein sequence ID" value="KAK1735995.1"/>
    <property type="molecule type" value="Genomic_DNA"/>
</dbReference>
<proteinExistence type="predicted"/>
<name>A0AAD8XZ24_9STRA</name>
<protein>
    <submittedName>
        <fullName evidence="2">Uncharacterized protein</fullName>
    </submittedName>
</protein>
<feature type="region of interest" description="Disordered" evidence="1">
    <location>
        <begin position="149"/>
        <end position="177"/>
    </location>
</feature>
<reference evidence="2" key="1">
    <citation type="submission" date="2023-06" db="EMBL/GenBank/DDBJ databases">
        <title>Survivors Of The Sea: Transcriptome response of Skeletonema marinoi to long-term dormancy.</title>
        <authorList>
            <person name="Pinder M.I.M."/>
            <person name="Kourtchenko O."/>
            <person name="Robertson E.K."/>
            <person name="Larsson T."/>
            <person name="Maumus F."/>
            <person name="Osuna-Cruz C.M."/>
            <person name="Vancaester E."/>
            <person name="Stenow R."/>
            <person name="Vandepoele K."/>
            <person name="Ploug H."/>
            <person name="Bruchert V."/>
            <person name="Godhe A."/>
            <person name="Topel M."/>
        </authorList>
    </citation>
    <scope>NUCLEOTIDE SEQUENCE</scope>
    <source>
        <strain evidence="2">R05AC</strain>
    </source>
</reference>